<evidence type="ECO:0000256" key="1">
    <source>
        <dbReference type="SAM" id="MobiDB-lite"/>
    </source>
</evidence>
<keyword evidence="3" id="KW-1185">Reference proteome</keyword>
<accession>W9SLV9</accession>
<dbReference type="Proteomes" id="UP000030645">
    <property type="component" value="Unassembled WGS sequence"/>
</dbReference>
<organism evidence="2 3">
    <name type="scientific">Morus notabilis</name>
    <dbReference type="NCBI Taxonomy" id="981085"/>
    <lineage>
        <taxon>Eukaryota</taxon>
        <taxon>Viridiplantae</taxon>
        <taxon>Streptophyta</taxon>
        <taxon>Embryophyta</taxon>
        <taxon>Tracheophyta</taxon>
        <taxon>Spermatophyta</taxon>
        <taxon>Magnoliopsida</taxon>
        <taxon>eudicotyledons</taxon>
        <taxon>Gunneridae</taxon>
        <taxon>Pentapetalae</taxon>
        <taxon>rosids</taxon>
        <taxon>fabids</taxon>
        <taxon>Rosales</taxon>
        <taxon>Moraceae</taxon>
        <taxon>Moreae</taxon>
        <taxon>Morus</taxon>
    </lineage>
</organism>
<dbReference type="EMBL" id="KE622399">
    <property type="protein sequence ID" value="EXC43847.1"/>
    <property type="molecule type" value="Genomic_DNA"/>
</dbReference>
<gene>
    <name evidence="2" type="ORF">L484_001045</name>
</gene>
<name>W9SLV9_9ROSA</name>
<reference evidence="3" key="1">
    <citation type="submission" date="2013-01" db="EMBL/GenBank/DDBJ databases">
        <title>Draft Genome Sequence of a Mulberry Tree, Morus notabilis C.K. Schneid.</title>
        <authorList>
            <person name="He N."/>
            <person name="Zhao S."/>
        </authorList>
    </citation>
    <scope>NUCLEOTIDE SEQUENCE</scope>
</reference>
<protein>
    <submittedName>
        <fullName evidence="2">Uncharacterized protein</fullName>
    </submittedName>
</protein>
<evidence type="ECO:0000313" key="3">
    <source>
        <dbReference type="Proteomes" id="UP000030645"/>
    </source>
</evidence>
<proteinExistence type="predicted"/>
<evidence type="ECO:0000313" key="2">
    <source>
        <dbReference type="EMBL" id="EXC43847.1"/>
    </source>
</evidence>
<dbReference type="AlphaFoldDB" id="W9SLV9"/>
<feature type="region of interest" description="Disordered" evidence="1">
    <location>
        <begin position="91"/>
        <end position="112"/>
    </location>
</feature>
<sequence>MVLRGKDVDRKSFLILALSCPVAILQSRNVLKREIVTHYRHRLRSNGFIESASRPIGWKLTMPERNRCHTIEYIKGKYKDKKGSFVMSGFGESSTSKSINDPSKTHQWFTTN</sequence>